<keyword evidence="1" id="KW-0479">Metal-binding</keyword>
<evidence type="ECO:0000313" key="4">
    <source>
        <dbReference type="EMBL" id="CAD9342611.1"/>
    </source>
</evidence>
<protein>
    <recommendedName>
        <fullName evidence="3">2Fe-2S ferredoxin-type domain-containing protein</fullName>
    </recommendedName>
</protein>
<accession>A0A7S2ELV5</accession>
<proteinExistence type="predicted"/>
<gene>
    <name evidence="4" type="ORF">OSIN01602_LOCUS11691</name>
</gene>
<dbReference type="InterPro" id="IPR036010">
    <property type="entry name" value="2Fe-2S_ferredoxin-like_sf"/>
</dbReference>
<dbReference type="InterPro" id="IPR001041">
    <property type="entry name" value="2Fe-2S_ferredoxin-type"/>
</dbReference>
<dbReference type="Pfam" id="PF00111">
    <property type="entry name" value="Fer2"/>
    <property type="match status" value="1"/>
</dbReference>
<organism evidence="4">
    <name type="scientific">Trieres chinensis</name>
    <name type="common">Marine centric diatom</name>
    <name type="synonym">Odontella sinensis</name>
    <dbReference type="NCBI Taxonomy" id="1514140"/>
    <lineage>
        <taxon>Eukaryota</taxon>
        <taxon>Sar</taxon>
        <taxon>Stramenopiles</taxon>
        <taxon>Ochrophyta</taxon>
        <taxon>Bacillariophyta</taxon>
        <taxon>Mediophyceae</taxon>
        <taxon>Biddulphiophycidae</taxon>
        <taxon>Eupodiscales</taxon>
        <taxon>Parodontellaceae</taxon>
        <taxon>Trieres</taxon>
    </lineage>
</organism>
<dbReference type="EMBL" id="HBGO01020385">
    <property type="protein sequence ID" value="CAD9342611.1"/>
    <property type="molecule type" value="Transcribed_RNA"/>
</dbReference>
<evidence type="ECO:0000256" key="1">
    <source>
        <dbReference type="ARBA" id="ARBA00022714"/>
    </source>
</evidence>
<dbReference type="SUPFAM" id="SSF54292">
    <property type="entry name" value="2Fe-2S ferredoxin-like"/>
    <property type="match status" value="1"/>
</dbReference>
<dbReference type="Gene3D" id="3.10.20.30">
    <property type="match status" value="1"/>
</dbReference>
<dbReference type="InterPro" id="IPR012675">
    <property type="entry name" value="Beta-grasp_dom_sf"/>
</dbReference>
<evidence type="ECO:0000256" key="2">
    <source>
        <dbReference type="ARBA" id="ARBA00023014"/>
    </source>
</evidence>
<name>A0A7S2ELV5_TRICV</name>
<dbReference type="GO" id="GO:0051537">
    <property type="term" value="F:2 iron, 2 sulfur cluster binding"/>
    <property type="evidence" value="ECO:0007669"/>
    <property type="project" value="UniProtKB-KW"/>
</dbReference>
<keyword evidence="1" id="KW-0001">2Fe-2S</keyword>
<evidence type="ECO:0000259" key="3">
    <source>
        <dbReference type="Pfam" id="PF00111"/>
    </source>
</evidence>
<reference evidence="4" key="1">
    <citation type="submission" date="2021-01" db="EMBL/GenBank/DDBJ databases">
        <authorList>
            <person name="Corre E."/>
            <person name="Pelletier E."/>
            <person name="Niang G."/>
            <person name="Scheremetjew M."/>
            <person name="Finn R."/>
            <person name="Kale V."/>
            <person name="Holt S."/>
            <person name="Cochrane G."/>
            <person name="Meng A."/>
            <person name="Brown T."/>
            <person name="Cohen L."/>
        </authorList>
    </citation>
    <scope>NUCLEOTIDE SEQUENCE</scope>
    <source>
        <strain evidence="4">Grunow 1884</strain>
    </source>
</reference>
<keyword evidence="2" id="KW-0411">Iron-sulfur</keyword>
<feature type="domain" description="2Fe-2S ferredoxin-type" evidence="3">
    <location>
        <begin position="105"/>
        <end position="152"/>
    </location>
</feature>
<dbReference type="AlphaFoldDB" id="A0A7S2ELV5"/>
<keyword evidence="1" id="KW-0408">Iron</keyword>
<dbReference type="CDD" id="cd00207">
    <property type="entry name" value="fer2"/>
    <property type="match status" value="1"/>
</dbReference>
<sequence>MGGGGVAEETESANVRTECLGYDATVDAVLSLPPADSSDEYYRLSLKRLRRKPVVKINLRYPPSQNEPDETIELFAGENLRLGMLVRGVKLNDPLAKRFDTKSEGNCGAGGLCRTCAVSVLRGGELLSPQKTAEAQMLGDEPRWRLACKAFVGYGMTEGEVTVAVNPRQW</sequence>